<dbReference type="Pfam" id="PF02632">
    <property type="entry name" value="BioY"/>
    <property type="match status" value="1"/>
</dbReference>
<feature type="transmembrane region" description="Helical" evidence="3">
    <location>
        <begin position="123"/>
        <end position="145"/>
    </location>
</feature>
<comment type="subcellular location">
    <subcellularLocation>
        <location evidence="2">Cell membrane</location>
        <topology evidence="2">Multi-pass membrane protein</topology>
    </subcellularLocation>
</comment>
<proteinExistence type="inferred from homology"/>
<evidence type="ECO:0000313" key="4">
    <source>
        <dbReference type="EMBL" id="MBR9650027.1"/>
    </source>
</evidence>
<keyword evidence="5" id="KW-1185">Reference proteome</keyword>
<dbReference type="PIRSF" id="PIRSF016661">
    <property type="entry name" value="BioY"/>
    <property type="match status" value="1"/>
</dbReference>
<keyword evidence="2" id="KW-0813">Transport</keyword>
<comment type="caution">
    <text evidence="4">The sequence shown here is derived from an EMBL/GenBank/DDBJ whole genome shotgun (WGS) entry which is preliminary data.</text>
</comment>
<dbReference type="Proteomes" id="UP001195941">
    <property type="component" value="Unassembled WGS sequence"/>
</dbReference>
<dbReference type="PANTHER" id="PTHR34295:SF1">
    <property type="entry name" value="BIOTIN TRANSPORTER BIOY"/>
    <property type="match status" value="1"/>
</dbReference>
<dbReference type="EMBL" id="JADMKU010000002">
    <property type="protein sequence ID" value="MBR9650027.1"/>
    <property type="molecule type" value="Genomic_DNA"/>
</dbReference>
<feature type="transmembrane region" description="Helical" evidence="3">
    <location>
        <begin position="20"/>
        <end position="38"/>
    </location>
</feature>
<accession>A0ABS5HM71</accession>
<evidence type="ECO:0000313" key="5">
    <source>
        <dbReference type="Proteomes" id="UP001195941"/>
    </source>
</evidence>
<sequence>MNSTQNTQSAASGASLTGKALRVLAGVALLTASAKIQVPFWPVPMTLQVAAMMFLAAGFGLRLGTATMLAYLAAGAAGLPVFAGTPEKGIGLAYMLGGTGGYLAGFLAATAIVGFAADRLPKLATLPAMLLGLGAIYALGLAWLAQFVPADKLLTYGFTPFIAGDLVKVALAAMLIMGAPKVLMAKLRGTGSDA</sequence>
<protein>
    <recommendedName>
        <fullName evidence="2">Biotin transporter</fullName>
    </recommendedName>
</protein>
<feature type="transmembrane region" description="Helical" evidence="3">
    <location>
        <begin position="92"/>
        <end position="116"/>
    </location>
</feature>
<evidence type="ECO:0000256" key="3">
    <source>
        <dbReference type="SAM" id="Phobius"/>
    </source>
</evidence>
<dbReference type="RefSeq" id="WP_212699542.1">
    <property type="nucleotide sequence ID" value="NZ_JADMKU010000002.1"/>
</dbReference>
<name>A0ABS5HM71_9RHOB</name>
<evidence type="ECO:0000256" key="2">
    <source>
        <dbReference type="PIRNR" id="PIRNR016661"/>
    </source>
</evidence>
<keyword evidence="3" id="KW-1133">Transmembrane helix</keyword>
<gene>
    <name evidence="4" type="ORF">IT775_02685</name>
</gene>
<evidence type="ECO:0000256" key="1">
    <source>
        <dbReference type="ARBA" id="ARBA00010692"/>
    </source>
</evidence>
<comment type="similarity">
    <text evidence="1 2">Belongs to the BioY family.</text>
</comment>
<keyword evidence="3" id="KW-0812">Transmembrane</keyword>
<dbReference type="PANTHER" id="PTHR34295">
    <property type="entry name" value="BIOTIN TRANSPORTER BIOY"/>
    <property type="match status" value="1"/>
</dbReference>
<reference evidence="4 5" key="1">
    <citation type="journal article" date="2021" name="Arch. Microbiol.">
        <title>Thalassobius aquimarinus sp. nov., isolated from the Sea of Japan seashore.</title>
        <authorList>
            <person name="Kurilenko V.V."/>
            <person name="Romanenko L.A."/>
            <person name="Chernysheva N.Y."/>
            <person name="Velansky P.V."/>
            <person name="Tekutyeva L.A."/>
            <person name="Isaeva M.P."/>
            <person name="Mikhailov V.V."/>
        </authorList>
    </citation>
    <scope>NUCLEOTIDE SEQUENCE [LARGE SCALE GENOMIC DNA]</scope>
    <source>
        <strain evidence="4 5">KMM 8518</strain>
    </source>
</reference>
<dbReference type="Gene3D" id="1.10.1760.20">
    <property type="match status" value="1"/>
</dbReference>
<keyword evidence="2 3" id="KW-0472">Membrane</keyword>
<feature type="transmembrane region" description="Helical" evidence="3">
    <location>
        <begin position="157"/>
        <end position="178"/>
    </location>
</feature>
<dbReference type="InterPro" id="IPR003784">
    <property type="entry name" value="BioY"/>
</dbReference>
<organism evidence="4 5">
    <name type="scientific">Thalassovita aquimarina</name>
    <dbReference type="NCBI Taxonomy" id="2785917"/>
    <lineage>
        <taxon>Bacteria</taxon>
        <taxon>Pseudomonadati</taxon>
        <taxon>Pseudomonadota</taxon>
        <taxon>Alphaproteobacteria</taxon>
        <taxon>Rhodobacterales</taxon>
        <taxon>Roseobacteraceae</taxon>
        <taxon>Thalassovita</taxon>
    </lineage>
</organism>
<keyword evidence="2" id="KW-1003">Cell membrane</keyword>